<comment type="caution">
    <text evidence="2">The sequence shown here is derived from an EMBL/GenBank/DDBJ whole genome shotgun (WGS) entry which is preliminary data.</text>
</comment>
<dbReference type="EMBL" id="SOPW01000013">
    <property type="protein sequence ID" value="TFB18481.1"/>
    <property type="molecule type" value="Genomic_DNA"/>
</dbReference>
<evidence type="ECO:0008006" key="4">
    <source>
        <dbReference type="Google" id="ProtNLM"/>
    </source>
</evidence>
<keyword evidence="1" id="KW-1133">Transmembrane helix</keyword>
<keyword evidence="1" id="KW-0472">Membrane</keyword>
<gene>
    <name evidence="2" type="ORF">E3U55_11855</name>
</gene>
<proteinExistence type="predicted"/>
<dbReference type="Proteomes" id="UP000297975">
    <property type="component" value="Unassembled WGS sequence"/>
</dbReference>
<organism evidence="2 3">
    <name type="scientific">Filobacillus milosensis</name>
    <dbReference type="NCBI Taxonomy" id="94137"/>
    <lineage>
        <taxon>Bacteria</taxon>
        <taxon>Bacillati</taxon>
        <taxon>Bacillota</taxon>
        <taxon>Bacilli</taxon>
        <taxon>Bacillales</taxon>
        <taxon>Bacillaceae</taxon>
        <taxon>Filobacillus</taxon>
    </lineage>
</organism>
<feature type="transmembrane region" description="Helical" evidence="1">
    <location>
        <begin position="50"/>
        <end position="71"/>
    </location>
</feature>
<evidence type="ECO:0000313" key="3">
    <source>
        <dbReference type="Proteomes" id="UP000297975"/>
    </source>
</evidence>
<evidence type="ECO:0000256" key="1">
    <source>
        <dbReference type="SAM" id="Phobius"/>
    </source>
</evidence>
<dbReference type="RefSeq" id="WP_134340686.1">
    <property type="nucleotide sequence ID" value="NZ_SOPW01000013.1"/>
</dbReference>
<feature type="transmembrane region" description="Helical" evidence="1">
    <location>
        <begin position="16"/>
        <end position="38"/>
    </location>
</feature>
<feature type="transmembrane region" description="Helical" evidence="1">
    <location>
        <begin position="166"/>
        <end position="185"/>
    </location>
</feature>
<sequence length="214" mass="24670">MNKLASETSGKILRTLLYVIILAELVALSTTISYVINYDLYLSLAQMEQAINIFIVVSLFIIYLVYFIWMYKVHIDMQYYNISYPIKPSKSVWSFLIPIYNLYGAWNVHSNLANTFRQRNYSNSNKKIGDRIMTLLPLAYILTFVDRVLGNYVRSMLASQEFISDFIWVSVEVIFLALLLTYLGLYESITNGVRLISSTDLVNNEDQTTETEGA</sequence>
<dbReference type="OrthoDB" id="485492at2"/>
<dbReference type="AlphaFoldDB" id="A0A4Y8II27"/>
<name>A0A4Y8II27_9BACI</name>
<protein>
    <recommendedName>
        <fullName evidence="4">DUF4328 domain-containing protein</fullName>
    </recommendedName>
</protein>
<keyword evidence="1" id="KW-0812">Transmembrane</keyword>
<feature type="transmembrane region" description="Helical" evidence="1">
    <location>
        <begin position="128"/>
        <end position="146"/>
    </location>
</feature>
<feature type="transmembrane region" description="Helical" evidence="1">
    <location>
        <begin position="91"/>
        <end position="108"/>
    </location>
</feature>
<accession>A0A4Y8II27</accession>
<keyword evidence="3" id="KW-1185">Reference proteome</keyword>
<evidence type="ECO:0000313" key="2">
    <source>
        <dbReference type="EMBL" id="TFB18481.1"/>
    </source>
</evidence>
<reference evidence="2 3" key="1">
    <citation type="submission" date="2019-03" db="EMBL/GenBank/DDBJ databases">
        <authorList>
            <person name="He R.-H."/>
        </authorList>
    </citation>
    <scope>NUCLEOTIDE SEQUENCE [LARGE SCALE GENOMIC DNA]</scope>
    <source>
        <strain evidence="3">SH 714</strain>
    </source>
</reference>